<comment type="caution">
    <text evidence="1">The sequence shown here is derived from an EMBL/GenBank/DDBJ whole genome shotgun (WGS) entry which is preliminary data.</text>
</comment>
<organism evidence="1">
    <name type="scientific">marine sediment metagenome</name>
    <dbReference type="NCBI Taxonomy" id="412755"/>
    <lineage>
        <taxon>unclassified sequences</taxon>
        <taxon>metagenomes</taxon>
        <taxon>ecological metagenomes</taxon>
    </lineage>
</organism>
<reference evidence="1" key="1">
    <citation type="journal article" date="2015" name="Nature">
        <title>Complex archaea that bridge the gap between prokaryotes and eukaryotes.</title>
        <authorList>
            <person name="Spang A."/>
            <person name="Saw J.H."/>
            <person name="Jorgensen S.L."/>
            <person name="Zaremba-Niedzwiedzka K."/>
            <person name="Martijn J."/>
            <person name="Lind A.E."/>
            <person name="van Eijk R."/>
            <person name="Schleper C."/>
            <person name="Guy L."/>
            <person name="Ettema T.J."/>
        </authorList>
    </citation>
    <scope>NUCLEOTIDE SEQUENCE</scope>
</reference>
<accession>A0A0F9EXJ1</accession>
<evidence type="ECO:0000313" key="1">
    <source>
        <dbReference type="EMBL" id="KKL70961.1"/>
    </source>
</evidence>
<dbReference type="AlphaFoldDB" id="A0A0F9EXJ1"/>
<protein>
    <submittedName>
        <fullName evidence="1">Uncharacterized protein</fullName>
    </submittedName>
</protein>
<sequence>MAMDDFIWGMRPSAYENNRGLGVQSATPGFGIVYDEAAGTVEMSLASWANRALRPHSVATPHDIWGHFFIKGASMGNNPGNIRSLVHWGSTNGVTKLCLGVLRESAQNYPIIVATTEAGTPTTINAGDVLQQTSVDLTSGFHWVAWHLKDKDEDSTFEAEVWIDDNLVWSTDSIALYKPAVYPELIMYGSVDGGTFGVTTYKDFIYVEGGTGRLAKDDYVWQTRKPIGDSVRDALTGIPDDIDHYKNWDGTPCACAAYNRHDGTPSYGESEIEDADPPAGKEVVAASLFVDSRTSSAPLACLGTGHFIGALSGNGLNLEFFNTLDFVDVPLMHNARVAPGGTPWTNAKFDALTVGVGGVIGGTPYLPWCMVNVLYGPSAVSGRRIFIT</sequence>
<proteinExistence type="predicted"/>
<gene>
    <name evidence="1" type="ORF">LCGC14_2099690</name>
</gene>
<dbReference type="EMBL" id="LAZR01025736">
    <property type="protein sequence ID" value="KKL70961.1"/>
    <property type="molecule type" value="Genomic_DNA"/>
</dbReference>
<name>A0A0F9EXJ1_9ZZZZ</name>